<reference evidence="1" key="1">
    <citation type="submission" date="2022-03" db="EMBL/GenBank/DDBJ databases">
        <authorList>
            <person name="Tunstrom K."/>
        </authorList>
    </citation>
    <scope>NUCLEOTIDE SEQUENCE</scope>
</reference>
<evidence type="ECO:0000313" key="1">
    <source>
        <dbReference type="EMBL" id="CAH2083275.1"/>
    </source>
</evidence>
<gene>
    <name evidence="1" type="ORF">EEDITHA_LOCUS21</name>
</gene>
<sequence length="387" mass="44038">MHFKYKPYDLSHILYRYRKNNHFDYNYDDWEDNDDVIDYEQTTQTTNTDKVVKTTKVTTIDTTDTKTETTSINNVTLSTTTEQIHKEITTTTEETTSSSTPDTTIDETTTKLNVTEDQKAELTSVVGNVTESTTDITKVTTPKIPDEITTKLPETTENLLEIFTSVSSSGSDAPTHALETYFPGTTEDILNFTKPLPTTTKNPILDELKEESKRHGYFTYSLILLFKTLSKKNHKELTTLLAALNYDVERLNKEDKLLLFGGMIAEVFQSMIQMLVVEPADVMEGHLSYAVYALENRHTILKEDTNLLMDVTDTIFIEADLDNVAKVIEDISQYPDNKESAATIAHTAIQTFVYTPFNRIIGTAKERLFIMELNNALKKRLYPENIQ</sequence>
<keyword evidence="2" id="KW-1185">Reference proteome</keyword>
<protein>
    <submittedName>
        <fullName evidence="1">Uncharacterized protein</fullName>
    </submittedName>
</protein>
<comment type="caution">
    <text evidence="1">The sequence shown here is derived from an EMBL/GenBank/DDBJ whole genome shotgun (WGS) entry which is preliminary data.</text>
</comment>
<dbReference type="Proteomes" id="UP001153954">
    <property type="component" value="Unassembled WGS sequence"/>
</dbReference>
<organism evidence="1 2">
    <name type="scientific">Euphydryas editha</name>
    <name type="common">Edith's checkerspot</name>
    <dbReference type="NCBI Taxonomy" id="104508"/>
    <lineage>
        <taxon>Eukaryota</taxon>
        <taxon>Metazoa</taxon>
        <taxon>Ecdysozoa</taxon>
        <taxon>Arthropoda</taxon>
        <taxon>Hexapoda</taxon>
        <taxon>Insecta</taxon>
        <taxon>Pterygota</taxon>
        <taxon>Neoptera</taxon>
        <taxon>Endopterygota</taxon>
        <taxon>Lepidoptera</taxon>
        <taxon>Glossata</taxon>
        <taxon>Ditrysia</taxon>
        <taxon>Papilionoidea</taxon>
        <taxon>Nymphalidae</taxon>
        <taxon>Nymphalinae</taxon>
        <taxon>Euphydryas</taxon>
    </lineage>
</organism>
<name>A0AAU9TCB5_EUPED</name>
<accession>A0AAU9TCB5</accession>
<dbReference type="AlphaFoldDB" id="A0AAU9TCB5"/>
<dbReference type="EMBL" id="CAKOGL010000001">
    <property type="protein sequence ID" value="CAH2083275.1"/>
    <property type="molecule type" value="Genomic_DNA"/>
</dbReference>
<proteinExistence type="predicted"/>
<evidence type="ECO:0000313" key="2">
    <source>
        <dbReference type="Proteomes" id="UP001153954"/>
    </source>
</evidence>